<dbReference type="EMBL" id="JAEUBE010000158">
    <property type="protein sequence ID" value="KAH3668367.1"/>
    <property type="molecule type" value="Genomic_DNA"/>
</dbReference>
<evidence type="ECO:0000313" key="2">
    <source>
        <dbReference type="EMBL" id="KAH3668367.1"/>
    </source>
</evidence>
<dbReference type="AlphaFoldDB" id="A0A9P8PBN6"/>
<reference evidence="2" key="1">
    <citation type="journal article" date="2021" name="Open Biol.">
        <title>Shared evolutionary footprints suggest mitochondrial oxidative damage underlies multiple complex I losses in fungi.</title>
        <authorList>
            <person name="Schikora-Tamarit M.A."/>
            <person name="Marcet-Houben M."/>
            <person name="Nosek J."/>
            <person name="Gabaldon T."/>
        </authorList>
    </citation>
    <scope>NUCLEOTIDE SEQUENCE</scope>
    <source>
        <strain evidence="2">CBS6075</strain>
    </source>
</reference>
<sequence length="82" mass="9010">MAVTKLDSGSDKPNTLEVHKEATDKEDASLVKIRAGVKRSTLSLEMTLVASLFKRPVLAAQKPDKQIRTTSTTAWNVRNVIC</sequence>
<name>A0A9P8PBN6_9ASCO</name>
<accession>A0A9P8PBN6</accession>
<dbReference type="Proteomes" id="UP000769157">
    <property type="component" value="Unassembled WGS sequence"/>
</dbReference>
<comment type="caution">
    <text evidence="2">The sequence shown here is derived from an EMBL/GenBank/DDBJ whole genome shotgun (WGS) entry which is preliminary data.</text>
</comment>
<dbReference type="RefSeq" id="XP_046062781.1">
    <property type="nucleotide sequence ID" value="XM_046202957.1"/>
</dbReference>
<evidence type="ECO:0000313" key="3">
    <source>
        <dbReference type="Proteomes" id="UP000769157"/>
    </source>
</evidence>
<keyword evidence="3" id="KW-1185">Reference proteome</keyword>
<reference evidence="2" key="2">
    <citation type="submission" date="2021-01" db="EMBL/GenBank/DDBJ databases">
        <authorList>
            <person name="Schikora-Tamarit M.A."/>
        </authorList>
    </citation>
    <scope>NUCLEOTIDE SEQUENCE</scope>
    <source>
        <strain evidence="2">CBS6075</strain>
    </source>
</reference>
<dbReference type="GeneID" id="70234088"/>
<protein>
    <submittedName>
        <fullName evidence="2">Uncharacterized protein</fullName>
    </submittedName>
</protein>
<organism evidence="2 3">
    <name type="scientific">Ogataea philodendri</name>
    <dbReference type="NCBI Taxonomy" id="1378263"/>
    <lineage>
        <taxon>Eukaryota</taxon>
        <taxon>Fungi</taxon>
        <taxon>Dikarya</taxon>
        <taxon>Ascomycota</taxon>
        <taxon>Saccharomycotina</taxon>
        <taxon>Pichiomycetes</taxon>
        <taxon>Pichiales</taxon>
        <taxon>Pichiaceae</taxon>
        <taxon>Ogataea</taxon>
    </lineage>
</organism>
<proteinExistence type="predicted"/>
<evidence type="ECO:0000256" key="1">
    <source>
        <dbReference type="SAM" id="MobiDB-lite"/>
    </source>
</evidence>
<feature type="region of interest" description="Disordered" evidence="1">
    <location>
        <begin position="1"/>
        <end position="25"/>
    </location>
</feature>
<gene>
    <name evidence="2" type="ORF">OGAPHI_002121</name>
</gene>